<dbReference type="RefSeq" id="WP_071612216.1">
    <property type="nucleotide sequence ID" value="NZ_CP015756.1"/>
</dbReference>
<protein>
    <recommendedName>
        <fullName evidence="1">Flavodoxin domain-containing protein</fullName>
    </recommendedName>
</protein>
<dbReference type="Pfam" id="PF12724">
    <property type="entry name" value="Flavodoxin_5"/>
    <property type="match status" value="1"/>
</dbReference>
<dbReference type="AlphaFoldDB" id="A0A1J0GF48"/>
<sequence>MLNTLIIYEGRYGTSKKTAEIVAYILGNTKLCTVEKAPKNLEYYQNIIFVFGFYAYDTAKMIKSYVDVLKEQISIKKIGIIGVGISNFDFPKQLMDFATLLKRTEDISEFVEGELRLNKLSQEDYNSIKMFSEKLGMPVKECGNFKTENVIAVAEKFMKIMKTPSLKMPNNLLAKEIEKFIINHNTCALATGIGTFVRCTPIEYQYYKGNFYIITEGGMKFKGILQNKTVSMSIADNYKSMKDLKGLQISGLAIIVPSFSEEYFEVFKSKGIELSALEKLPIELYLIKVIPQKFEFLNADFKKNNFNSKQVLTC</sequence>
<dbReference type="STRING" id="1552.A7L45_07480"/>
<gene>
    <name evidence="2" type="ORF">A7L45_07480</name>
</gene>
<dbReference type="Gene3D" id="2.30.110.10">
    <property type="entry name" value="Electron Transport, Fmn-binding Protein, Chain A"/>
    <property type="match status" value="1"/>
</dbReference>
<dbReference type="KEGG" id="ceu:A7L45_07480"/>
<evidence type="ECO:0000259" key="1">
    <source>
        <dbReference type="Pfam" id="PF12724"/>
    </source>
</evidence>
<reference evidence="3" key="1">
    <citation type="journal article" date="2016" name="Front. Microbiol.">
        <title>Complete Genome Sequence of Clostridium estertheticum DSM 8809, a Microbe Identified in Spoiled Vacuum Packed Beef.</title>
        <authorList>
            <person name="Yu Z."/>
            <person name="Gunn L."/>
            <person name="Brennan E."/>
            <person name="Reid R."/>
            <person name="Wall P.G."/>
            <person name="Gaora O.P."/>
            <person name="Hurley D."/>
            <person name="Bolton D."/>
            <person name="Fanning S."/>
        </authorList>
    </citation>
    <scope>NUCLEOTIDE SEQUENCE [LARGE SCALE GENOMIC DNA]</scope>
    <source>
        <strain evidence="3">DSM 8809</strain>
    </source>
</reference>
<dbReference type="EMBL" id="CP015756">
    <property type="protein sequence ID" value="APC39923.1"/>
    <property type="molecule type" value="Genomic_DNA"/>
</dbReference>
<accession>A0A1J0GF48</accession>
<proteinExistence type="predicted"/>
<dbReference type="InterPro" id="IPR026816">
    <property type="entry name" value="Flavodoxin_dom"/>
</dbReference>
<dbReference type="Proteomes" id="UP000182569">
    <property type="component" value="Chromosome"/>
</dbReference>
<feature type="domain" description="Flavodoxin" evidence="1">
    <location>
        <begin position="5"/>
        <end position="131"/>
    </location>
</feature>
<dbReference type="InterPro" id="IPR012349">
    <property type="entry name" value="Split_barrel_FMN-bd"/>
</dbReference>
<evidence type="ECO:0000313" key="3">
    <source>
        <dbReference type="Proteomes" id="UP000182569"/>
    </source>
</evidence>
<dbReference type="InterPro" id="IPR029039">
    <property type="entry name" value="Flavoprotein-like_sf"/>
</dbReference>
<evidence type="ECO:0000313" key="2">
    <source>
        <dbReference type="EMBL" id="APC39923.1"/>
    </source>
</evidence>
<organism evidence="2 3">
    <name type="scientific">Clostridium estertheticum subsp. estertheticum</name>
    <dbReference type="NCBI Taxonomy" id="1552"/>
    <lineage>
        <taxon>Bacteria</taxon>
        <taxon>Bacillati</taxon>
        <taxon>Bacillota</taxon>
        <taxon>Clostridia</taxon>
        <taxon>Eubacteriales</taxon>
        <taxon>Clostridiaceae</taxon>
        <taxon>Clostridium</taxon>
    </lineage>
</organism>
<keyword evidence="3" id="KW-1185">Reference proteome</keyword>
<dbReference type="SUPFAM" id="SSF52218">
    <property type="entry name" value="Flavoproteins"/>
    <property type="match status" value="1"/>
</dbReference>
<name>A0A1J0GF48_9CLOT</name>
<dbReference type="SUPFAM" id="SSF50475">
    <property type="entry name" value="FMN-binding split barrel"/>
    <property type="match status" value="1"/>
</dbReference>
<dbReference type="OrthoDB" id="3255142at2"/>
<dbReference type="Gene3D" id="3.40.50.360">
    <property type="match status" value="1"/>
</dbReference>